<evidence type="ECO:0000256" key="4">
    <source>
        <dbReference type="SAM" id="Coils"/>
    </source>
</evidence>
<dbReference type="Gene3D" id="3.30.2320.30">
    <property type="entry name" value="ATP synthase, E subunit, C-terminal"/>
    <property type="match status" value="1"/>
</dbReference>
<evidence type="ECO:0000256" key="1">
    <source>
        <dbReference type="ARBA" id="ARBA00005901"/>
    </source>
</evidence>
<feature type="transmembrane region" description="Helical" evidence="5">
    <location>
        <begin position="363"/>
        <end position="382"/>
    </location>
</feature>
<keyword evidence="5" id="KW-0812">Transmembrane</keyword>
<feature type="transmembrane region" description="Helical" evidence="5">
    <location>
        <begin position="420"/>
        <end position="438"/>
    </location>
</feature>
<reference evidence="7" key="1">
    <citation type="submission" date="2022-11" db="UniProtKB">
        <authorList>
            <consortium name="WormBaseParasite"/>
        </authorList>
    </citation>
    <scope>IDENTIFICATION</scope>
</reference>
<dbReference type="Pfam" id="PF01991">
    <property type="entry name" value="vATP-synt_E"/>
    <property type="match status" value="1"/>
</dbReference>
<dbReference type="HAMAP" id="MF_00311">
    <property type="entry name" value="ATP_synth_E_arch"/>
    <property type="match status" value="1"/>
</dbReference>
<accession>A0A914I6X8</accession>
<dbReference type="InterPro" id="IPR002842">
    <property type="entry name" value="ATPase_V1_Esu"/>
</dbReference>
<dbReference type="WBParaSite" id="Gr19_v10_g7863.t1">
    <property type="protein sequence ID" value="Gr19_v10_g7863.t1"/>
    <property type="gene ID" value="Gr19_v10_g7863"/>
</dbReference>
<keyword evidence="2" id="KW-0813">Transport</keyword>
<dbReference type="AlphaFoldDB" id="A0A914I6X8"/>
<keyword evidence="5" id="KW-1133">Transmembrane helix</keyword>
<evidence type="ECO:0000313" key="7">
    <source>
        <dbReference type="WBParaSite" id="Gr19_v10_g7863.t1"/>
    </source>
</evidence>
<feature type="transmembrane region" description="Helical" evidence="5">
    <location>
        <begin position="332"/>
        <end position="351"/>
    </location>
</feature>
<dbReference type="PANTHER" id="PTHR45715">
    <property type="entry name" value="ATPASE H+-TRANSPORTING V1 SUBUNIT E1A-RELATED"/>
    <property type="match status" value="1"/>
</dbReference>
<evidence type="ECO:0000256" key="5">
    <source>
        <dbReference type="SAM" id="Phobius"/>
    </source>
</evidence>
<dbReference type="GO" id="GO:0046961">
    <property type="term" value="F:proton-transporting ATPase activity, rotational mechanism"/>
    <property type="evidence" value="ECO:0007669"/>
    <property type="project" value="InterPro"/>
</dbReference>
<name>A0A914I6X8_GLORO</name>
<dbReference type="Gene3D" id="6.10.250.1620">
    <property type="match status" value="1"/>
</dbReference>
<keyword evidence="4" id="KW-0175">Coiled coil</keyword>
<keyword evidence="3" id="KW-0406">Ion transport</keyword>
<evidence type="ECO:0000256" key="2">
    <source>
        <dbReference type="ARBA" id="ARBA00022448"/>
    </source>
</evidence>
<dbReference type="Proteomes" id="UP000887572">
    <property type="component" value="Unplaced"/>
</dbReference>
<feature type="transmembrane region" description="Helical" evidence="5">
    <location>
        <begin position="394"/>
        <end position="414"/>
    </location>
</feature>
<evidence type="ECO:0000313" key="6">
    <source>
        <dbReference type="Proteomes" id="UP000887572"/>
    </source>
</evidence>
<sequence>MGISDNDVQKQLRHMMAFIEQEANEKAEEIDAKAEEEFNIEKGKLVQQQRQKIMEYYEKKEKQVELQRKIQRSNMQNQSRLKCLKSRDDHLNNVLEESRANLSKISADRERYPAILKGLLLQGFFQLLENKIVLRCRKKDEELVSRILPECLEELQRTWGNRSEVKIDNEHYLPPDSAGGVELLARDGKIRVLSTLEARLDLIADKITPQTRTALFANGRWLLSSNRPRRMFSPKSVKTFKTETNSQQMESDCVIIVVIKANQSYSRRTRIKGTTNCVFGCYGTVYAFIRPPVAAVFYPQYFYCHRLSSARKMGEVRFQSEYISSNRGITKVIQIVLGFVVCSVLCSNWYGGYSCFGEGRLGYVSGLNFLCLLINIVLFLLNLFNIRPLKLEQLYNVVAAILFLVAIVLLLWYMIQNSYWDVWMIIAAVCVLVVFLLFQWDFKGNRTMSDGHLPI</sequence>
<feature type="coiled-coil region" evidence="4">
    <location>
        <begin position="9"/>
        <end position="36"/>
    </location>
</feature>
<dbReference type="InterPro" id="IPR038495">
    <property type="entry name" value="ATPase_E_C"/>
</dbReference>
<protein>
    <submittedName>
        <fullName evidence="7">V-type proton ATPase subunit E</fullName>
    </submittedName>
</protein>
<keyword evidence="6" id="KW-1185">Reference proteome</keyword>
<dbReference type="SUPFAM" id="SSF160527">
    <property type="entry name" value="V-type ATPase subunit E-like"/>
    <property type="match status" value="1"/>
</dbReference>
<keyword evidence="5" id="KW-0472">Membrane</keyword>
<organism evidence="6 7">
    <name type="scientific">Globodera rostochiensis</name>
    <name type="common">Golden nematode worm</name>
    <name type="synonym">Heterodera rostochiensis</name>
    <dbReference type="NCBI Taxonomy" id="31243"/>
    <lineage>
        <taxon>Eukaryota</taxon>
        <taxon>Metazoa</taxon>
        <taxon>Ecdysozoa</taxon>
        <taxon>Nematoda</taxon>
        <taxon>Chromadorea</taxon>
        <taxon>Rhabditida</taxon>
        <taxon>Tylenchina</taxon>
        <taxon>Tylenchomorpha</taxon>
        <taxon>Tylenchoidea</taxon>
        <taxon>Heteroderidae</taxon>
        <taxon>Heteroderinae</taxon>
        <taxon>Globodera</taxon>
    </lineage>
</organism>
<comment type="similarity">
    <text evidence="1">Belongs to the V-ATPase E subunit family.</text>
</comment>
<dbReference type="GO" id="GO:0033178">
    <property type="term" value="C:proton-transporting two-sector ATPase complex, catalytic domain"/>
    <property type="evidence" value="ECO:0007669"/>
    <property type="project" value="InterPro"/>
</dbReference>
<evidence type="ECO:0000256" key="3">
    <source>
        <dbReference type="ARBA" id="ARBA00023065"/>
    </source>
</evidence>
<proteinExistence type="inferred from homology"/>